<dbReference type="EMBL" id="JAAAJA010000112">
    <property type="protein sequence ID" value="KAG0261875.1"/>
    <property type="molecule type" value="Genomic_DNA"/>
</dbReference>
<feature type="compositionally biased region" description="Basic and acidic residues" evidence="1">
    <location>
        <begin position="1159"/>
        <end position="1180"/>
    </location>
</feature>
<organism evidence="3 4">
    <name type="scientific">Mortierella polycephala</name>
    <dbReference type="NCBI Taxonomy" id="41804"/>
    <lineage>
        <taxon>Eukaryota</taxon>
        <taxon>Fungi</taxon>
        <taxon>Fungi incertae sedis</taxon>
        <taxon>Mucoromycota</taxon>
        <taxon>Mortierellomycotina</taxon>
        <taxon>Mortierellomycetes</taxon>
        <taxon>Mortierellales</taxon>
        <taxon>Mortierellaceae</taxon>
        <taxon>Mortierella</taxon>
    </lineage>
</organism>
<dbReference type="AlphaFoldDB" id="A0A9P6QB82"/>
<feature type="region of interest" description="Disordered" evidence="1">
    <location>
        <begin position="1131"/>
        <end position="1180"/>
    </location>
</feature>
<keyword evidence="2" id="KW-0472">Membrane</keyword>
<reference evidence="3" key="1">
    <citation type="journal article" date="2020" name="Fungal Divers.">
        <title>Resolving the Mortierellaceae phylogeny through synthesis of multi-gene phylogenetics and phylogenomics.</title>
        <authorList>
            <person name="Vandepol N."/>
            <person name="Liber J."/>
            <person name="Desiro A."/>
            <person name="Na H."/>
            <person name="Kennedy M."/>
            <person name="Barry K."/>
            <person name="Grigoriev I.V."/>
            <person name="Miller A.N."/>
            <person name="O'Donnell K."/>
            <person name="Stajich J.E."/>
            <person name="Bonito G."/>
        </authorList>
    </citation>
    <scope>NUCLEOTIDE SEQUENCE</scope>
    <source>
        <strain evidence="3">KOD948</strain>
    </source>
</reference>
<evidence type="ECO:0000256" key="2">
    <source>
        <dbReference type="SAM" id="Phobius"/>
    </source>
</evidence>
<evidence type="ECO:0000313" key="4">
    <source>
        <dbReference type="Proteomes" id="UP000726737"/>
    </source>
</evidence>
<feature type="region of interest" description="Disordered" evidence="1">
    <location>
        <begin position="223"/>
        <end position="249"/>
    </location>
</feature>
<feature type="region of interest" description="Disordered" evidence="1">
    <location>
        <begin position="407"/>
        <end position="426"/>
    </location>
</feature>
<feature type="transmembrane region" description="Helical" evidence="2">
    <location>
        <begin position="1048"/>
        <end position="1067"/>
    </location>
</feature>
<feature type="compositionally biased region" description="Low complexity" evidence="1">
    <location>
        <begin position="64"/>
        <end position="76"/>
    </location>
</feature>
<feature type="compositionally biased region" description="Basic and acidic residues" evidence="1">
    <location>
        <begin position="486"/>
        <end position="495"/>
    </location>
</feature>
<name>A0A9P6QB82_9FUNG</name>
<feature type="region of interest" description="Disordered" evidence="1">
    <location>
        <begin position="574"/>
        <end position="596"/>
    </location>
</feature>
<keyword evidence="2" id="KW-1133">Transmembrane helix</keyword>
<protein>
    <submittedName>
        <fullName evidence="3">Uncharacterized protein</fullName>
    </submittedName>
</protein>
<feature type="region of interest" description="Disordered" evidence="1">
    <location>
        <begin position="51"/>
        <end position="89"/>
    </location>
</feature>
<gene>
    <name evidence="3" type="ORF">BG011_000572</name>
</gene>
<dbReference type="Proteomes" id="UP000726737">
    <property type="component" value="Unassembled WGS sequence"/>
</dbReference>
<feature type="region of interest" description="Disordered" evidence="1">
    <location>
        <begin position="1"/>
        <end position="28"/>
    </location>
</feature>
<feature type="region of interest" description="Disordered" evidence="1">
    <location>
        <begin position="474"/>
        <end position="495"/>
    </location>
</feature>
<evidence type="ECO:0000313" key="3">
    <source>
        <dbReference type="EMBL" id="KAG0261875.1"/>
    </source>
</evidence>
<proteinExistence type="predicted"/>
<sequence>MLGRDSSPAPKANTRHSFHVASSSTGSISLNSSSAIISRTKSLSRRKMLTLQSSTKDSPTGPAQQSFPQQQPTTQSNLRRRSTSTISTAKLSTLPESVLAKEKEFMANTRILAMSNLIDTFTTSSHTKQGFYGKQLQIIGSTTFPPSPSSSSPGAELDLTVKIHIIENTWTTCALLPPSTILRRWDATYLGASSPTDHELTQEDIAELTSIKDDKDASWVQATADKTETLSPASSPTYEQRRGRPLSTSSVSSFAGQAVTAETHVAVLQNALSFVANKAGDYLVRLSIHVPLVTGPGSHGIHLSHIPKCRRNFIKFKLLSQGSETETDAGSKPKNVQDTSNDKNSYANVNDPLKDGFEFNMHPKIMSLDEAHLDPDSDEDAQFWFEVQEHLVGRSELVGKLVSAGENANTTTEDQKDSGDVADANDTPRGYEIAGCFVASSSLHVSWMSQETMGFIQEVEQDMTIHITGLPDQTKSSSLLQHRRSKDPEDSHALDHADLDEEMIEYEHLEMDDGDLVIVADDVLVVNVEKLGWKQPFMDFTVCLMDTEQSFTNDLSSIEITGEAVQDWEVIHTEEPGRDLSDGPEQAESETTPESVDKTVPQSYRVYFFAGTEGNTAVNIRFRVGQIVSVGYGKDITCHIPKVHVHGASEDKGQIHVHTSNDLAVQRCNTHLLESCPTDKQLLLDETLATRHQAVQHYRYQSSEYRLSVVAHRCQTLARIARIERVRAEIGVGAQQQPGFARVVLTNVVLPQQDDPYLRLFELDGAEIWSVLVNGKQCSKSLQYTDRKSTMQRTVLIPIPDDSLGDNEDDSAHQVEISYGFNTFDHVPDTEWGDEAPPTCMKLIIPGFNLPVGEYLVVASLPKLARDMEYDEPAGEFEVVSCQGLAGQRKTITYGAYMTLGRPQLSIRTVKIAPRIAMAQDMAFASMTSGPLEQISRTHMHGMAVVHDPQQPPFQAGPVIVQASSQRHPQQPLEPQNPQAERTLDGGLLSVYGTEDGGVAMTVGQSSNLSPQAGTPKGVAFRTFDGFSLSTLTFGHACRAARLWWKQVMAPVVALGLVIMIINVAAFQNTRTTSLDLVGMPMWRRPFAVIEQLWQGSGTRARPIIQTSELDGATDSEPFVVPDTMFTMAPDKAAPQETHDMEVRTPATENQDEMQGDDGGEKGKGGGDEETTKEQHGIEKLIRLLKDMVHGLSTSR</sequence>
<keyword evidence="2" id="KW-0812">Transmembrane</keyword>
<feature type="compositionally biased region" description="Polar residues" evidence="1">
    <location>
        <begin position="51"/>
        <end position="63"/>
    </location>
</feature>
<accession>A0A9P6QB82</accession>
<evidence type="ECO:0000256" key="1">
    <source>
        <dbReference type="SAM" id="MobiDB-lite"/>
    </source>
</evidence>
<dbReference type="OrthoDB" id="2380968at2759"/>
<feature type="compositionally biased region" description="Polar residues" evidence="1">
    <location>
        <begin position="334"/>
        <end position="348"/>
    </location>
</feature>
<feature type="compositionally biased region" description="Polar residues" evidence="1">
    <location>
        <begin position="229"/>
        <end position="238"/>
    </location>
</feature>
<comment type="caution">
    <text evidence="3">The sequence shown here is derived from an EMBL/GenBank/DDBJ whole genome shotgun (WGS) entry which is preliminary data.</text>
</comment>
<feature type="region of interest" description="Disordered" evidence="1">
    <location>
        <begin position="324"/>
        <end position="350"/>
    </location>
</feature>
<keyword evidence="4" id="KW-1185">Reference proteome</keyword>